<accession>A0A8U8C2P5</accession>
<dbReference type="SMART" id="SM00558">
    <property type="entry name" value="JmjC"/>
    <property type="match status" value="1"/>
</dbReference>
<evidence type="ECO:0000256" key="4">
    <source>
        <dbReference type="ARBA" id="ARBA00022771"/>
    </source>
</evidence>
<comment type="subcellular location">
    <subcellularLocation>
        <location evidence="1">Nucleus</location>
    </subcellularLocation>
</comment>
<feature type="region of interest" description="Disordered" evidence="13">
    <location>
        <begin position="548"/>
        <end position="673"/>
    </location>
</feature>
<protein>
    <submittedName>
        <fullName evidence="14">Uncharacterized protein</fullName>
    </submittedName>
</protein>
<keyword evidence="5" id="KW-0862">Zinc</keyword>
<evidence type="ECO:0000256" key="8">
    <source>
        <dbReference type="ARBA" id="ARBA00023002"/>
    </source>
</evidence>
<evidence type="ECO:0000313" key="15">
    <source>
        <dbReference type="Proteomes" id="UP000694382"/>
    </source>
</evidence>
<dbReference type="FunFam" id="3.30.40.10:FF:000193">
    <property type="entry name" value="lysine-specific demethylase PHF2 isoform X1"/>
    <property type="match status" value="1"/>
</dbReference>
<evidence type="ECO:0000256" key="3">
    <source>
        <dbReference type="ARBA" id="ARBA00022723"/>
    </source>
</evidence>
<dbReference type="InterPro" id="IPR041070">
    <property type="entry name" value="JHD"/>
</dbReference>
<comment type="similarity">
    <text evidence="2">Belongs to the JHDM1 histone demethylase family. JHDM1D subfamily.</text>
</comment>
<feature type="compositionally biased region" description="Basic residues" evidence="13">
    <location>
        <begin position="554"/>
        <end position="568"/>
    </location>
</feature>
<evidence type="ECO:0000256" key="7">
    <source>
        <dbReference type="ARBA" id="ARBA00022964"/>
    </source>
</evidence>
<dbReference type="InterPro" id="IPR001965">
    <property type="entry name" value="Znf_PHD"/>
</dbReference>
<evidence type="ECO:0000256" key="10">
    <source>
        <dbReference type="ARBA" id="ARBA00023015"/>
    </source>
</evidence>
<evidence type="ECO:0000256" key="6">
    <source>
        <dbReference type="ARBA" id="ARBA00022853"/>
    </source>
</evidence>
<keyword evidence="9" id="KW-0408">Iron</keyword>
<dbReference type="Pfam" id="PF02373">
    <property type="entry name" value="JmjC"/>
    <property type="match status" value="1"/>
</dbReference>
<dbReference type="InterPro" id="IPR019787">
    <property type="entry name" value="Znf_PHD-finger"/>
</dbReference>
<dbReference type="InterPro" id="IPR011011">
    <property type="entry name" value="Znf_FYVE_PHD"/>
</dbReference>
<evidence type="ECO:0000256" key="1">
    <source>
        <dbReference type="ARBA" id="ARBA00004123"/>
    </source>
</evidence>
<dbReference type="GO" id="GO:0006325">
    <property type="term" value="P:chromatin organization"/>
    <property type="evidence" value="ECO:0007669"/>
    <property type="project" value="UniProtKB-KW"/>
</dbReference>
<proteinExistence type="inferred from homology"/>
<dbReference type="Pfam" id="PF00628">
    <property type="entry name" value="PHD"/>
    <property type="match status" value="1"/>
</dbReference>
<dbReference type="GO" id="GO:0051213">
    <property type="term" value="F:dioxygenase activity"/>
    <property type="evidence" value="ECO:0007669"/>
    <property type="project" value="UniProtKB-KW"/>
</dbReference>
<dbReference type="PROSITE" id="PS51184">
    <property type="entry name" value="JMJC"/>
    <property type="match status" value="1"/>
</dbReference>
<keyword evidence="10" id="KW-0805">Transcription regulation</keyword>
<dbReference type="InterPro" id="IPR050690">
    <property type="entry name" value="JHDM1_Histone_Demethylase"/>
</dbReference>
<name>A0A8U8C2P5_GEOPR</name>
<keyword evidence="11" id="KW-0804">Transcription</keyword>
<keyword evidence="4" id="KW-0863">Zinc-finger</keyword>
<dbReference type="SMART" id="SM00249">
    <property type="entry name" value="PHD"/>
    <property type="match status" value="1"/>
</dbReference>
<dbReference type="Gene3D" id="3.30.40.10">
    <property type="entry name" value="Zinc/RING finger domain, C3HC4 (zinc finger)"/>
    <property type="match status" value="1"/>
</dbReference>
<reference evidence="14" key="2">
    <citation type="submission" date="2025-09" db="UniProtKB">
        <authorList>
            <consortium name="Ensembl"/>
        </authorList>
    </citation>
    <scope>IDENTIFICATION</scope>
</reference>
<sequence length="768" mass="84600">MASVPVYCLCRLPYDVTRFMIECDGCQDWFHGSCVGVEEEAAAEIDLYHCPQCAVLRGPSVSEPPEQDPGRPARTGSAQFIRELRGRTFPSADEVLLRPSGAQLTVEYLEENSFSVPILVARHEGLGMTLPPSSFTPRDVLHHVGADKVVAVLDVGRQAELRMRLGDFVAYLGGPRRERVLSVTGLEFSDTRLSNLVQTPRIVRKLSWVENLWPGESARERPSVQKFCLMGAKDSYSDFHIDCGGTSAWYHVLRGEQIFYLARPSAANLALFEAWSSSRNQPELFFGDQVDRCFRCHLRQGQTLFIPTGWIHAVLTPVDSLAFGGHFLHSLNIGMQLRAYELQRRLNTPDLAKFPNFETVCWYVGRHLLDTFRGLRENRRHPAAYLVLGARALTGAFRAWTRREVLAEHEQEIPETVRPGQLIKELGREIRLAEVNWEHWDGLGRTGRALGTTGMDWDRLGGYWDGLGGHWEQLGGHWDGFEVHWGGTGSNWGNWGGTGEGSEEVLGLLGGTGEVLGLLGGVWGGFGVTGRDWPPCFKNAEYSEWDPKMSQKYPKTHPKTHPKKHPKNTPKNTPKIPQKYLKNHLKNTPKNIPKISQKHPKNTSKMTPDHPKTSLNPIFPPPASVYPSLESDEDDPALKSLPKKKKVTDDAPWSPKARVTPSLPRQSRPVREGTRVASVETGLAAAAAKLAQQVNWERWGELGALGGTGSTGGELGALGGTGSAGGNWEHWGELGALGGTGSAGGNWERWGELGALWGTGSAGRGPGG</sequence>
<dbReference type="CDD" id="cd15554">
    <property type="entry name" value="PHD_PHF2_like"/>
    <property type="match status" value="1"/>
</dbReference>
<dbReference type="InterPro" id="IPR019786">
    <property type="entry name" value="Zinc_finger_PHD-type_CS"/>
</dbReference>
<dbReference type="Proteomes" id="UP000694382">
    <property type="component" value="Unassembled WGS sequence"/>
</dbReference>
<evidence type="ECO:0000313" key="14">
    <source>
        <dbReference type="Ensembl" id="ENSCPVP00000023934.1"/>
    </source>
</evidence>
<evidence type="ECO:0000256" key="11">
    <source>
        <dbReference type="ARBA" id="ARBA00023163"/>
    </source>
</evidence>
<dbReference type="GO" id="GO:0005634">
    <property type="term" value="C:nucleus"/>
    <property type="evidence" value="ECO:0007669"/>
    <property type="project" value="UniProtKB-SubCell"/>
</dbReference>
<keyword evidence="6" id="KW-0156">Chromatin regulator</keyword>
<dbReference type="GO" id="GO:0008270">
    <property type="term" value="F:zinc ion binding"/>
    <property type="evidence" value="ECO:0007669"/>
    <property type="project" value="UniProtKB-KW"/>
</dbReference>
<keyword evidence="7" id="KW-0223">Dioxygenase</keyword>
<keyword evidence="3" id="KW-0479">Metal-binding</keyword>
<evidence type="ECO:0000256" key="2">
    <source>
        <dbReference type="ARBA" id="ARBA00006942"/>
    </source>
</evidence>
<dbReference type="PANTHER" id="PTHR23123">
    <property type="entry name" value="PHD/F-BOX CONTAINING PROTEIN"/>
    <property type="match status" value="1"/>
</dbReference>
<dbReference type="InterPro" id="IPR013083">
    <property type="entry name" value="Znf_RING/FYVE/PHD"/>
</dbReference>
<keyword evidence="8" id="KW-0560">Oxidoreductase</keyword>
<evidence type="ECO:0000256" key="5">
    <source>
        <dbReference type="ARBA" id="ARBA00022833"/>
    </source>
</evidence>
<dbReference type="Gene3D" id="2.60.120.650">
    <property type="entry name" value="Cupin"/>
    <property type="match status" value="1"/>
</dbReference>
<dbReference type="Pfam" id="PF17811">
    <property type="entry name" value="JHD"/>
    <property type="match status" value="1"/>
</dbReference>
<dbReference type="PROSITE" id="PS50016">
    <property type="entry name" value="ZF_PHD_2"/>
    <property type="match status" value="1"/>
</dbReference>
<evidence type="ECO:0000256" key="12">
    <source>
        <dbReference type="ARBA" id="ARBA00023242"/>
    </source>
</evidence>
<dbReference type="AlphaFoldDB" id="A0A8U8C2P5"/>
<keyword evidence="15" id="KW-1185">Reference proteome</keyword>
<evidence type="ECO:0000256" key="9">
    <source>
        <dbReference type="ARBA" id="ARBA00023004"/>
    </source>
</evidence>
<reference evidence="14" key="1">
    <citation type="submission" date="2025-08" db="UniProtKB">
        <authorList>
            <consortium name="Ensembl"/>
        </authorList>
    </citation>
    <scope>IDENTIFICATION</scope>
</reference>
<dbReference type="SUPFAM" id="SSF57903">
    <property type="entry name" value="FYVE/PHD zinc finger"/>
    <property type="match status" value="1"/>
</dbReference>
<evidence type="ECO:0000256" key="13">
    <source>
        <dbReference type="SAM" id="MobiDB-lite"/>
    </source>
</evidence>
<dbReference type="Gene3D" id="1.20.58.1360">
    <property type="match status" value="1"/>
</dbReference>
<keyword evidence="12" id="KW-0539">Nucleus</keyword>
<dbReference type="PROSITE" id="PS01359">
    <property type="entry name" value="ZF_PHD_1"/>
    <property type="match status" value="1"/>
</dbReference>
<dbReference type="SUPFAM" id="SSF51197">
    <property type="entry name" value="Clavaminate synthase-like"/>
    <property type="match status" value="1"/>
</dbReference>
<dbReference type="Ensembl" id="ENSCPVT00000024789.1">
    <property type="protein sequence ID" value="ENSCPVP00000023934.1"/>
    <property type="gene ID" value="ENSCPVG00000013716.2"/>
</dbReference>
<organism evidence="14 15">
    <name type="scientific">Geospiza parvula</name>
    <name type="common">Small tree-finch</name>
    <name type="synonym">Camarhynchus parvulus</name>
    <dbReference type="NCBI Taxonomy" id="87175"/>
    <lineage>
        <taxon>Eukaryota</taxon>
        <taxon>Metazoa</taxon>
        <taxon>Chordata</taxon>
        <taxon>Craniata</taxon>
        <taxon>Vertebrata</taxon>
        <taxon>Euteleostomi</taxon>
        <taxon>Archelosauria</taxon>
        <taxon>Archosauria</taxon>
        <taxon>Dinosauria</taxon>
        <taxon>Saurischia</taxon>
        <taxon>Theropoda</taxon>
        <taxon>Coelurosauria</taxon>
        <taxon>Aves</taxon>
        <taxon>Neognathae</taxon>
        <taxon>Neoaves</taxon>
        <taxon>Telluraves</taxon>
        <taxon>Australaves</taxon>
        <taxon>Passeriformes</taxon>
        <taxon>Thraupidae</taxon>
        <taxon>Camarhynchus</taxon>
    </lineage>
</organism>
<dbReference type="InterPro" id="IPR003347">
    <property type="entry name" value="JmjC_dom"/>
</dbReference>